<keyword evidence="2" id="KW-1185">Reference proteome</keyword>
<name>A0ABU0E587_9FIRM</name>
<dbReference type="EMBL" id="JAUSUR010000005">
    <property type="protein sequence ID" value="MDQ0362068.1"/>
    <property type="molecule type" value="Genomic_DNA"/>
</dbReference>
<dbReference type="RefSeq" id="WP_307409345.1">
    <property type="nucleotide sequence ID" value="NZ_JAUSUR010000005.1"/>
</dbReference>
<accession>A0ABU0E587</accession>
<protein>
    <submittedName>
        <fullName evidence="1">Uncharacterized protein</fullName>
    </submittedName>
</protein>
<evidence type="ECO:0000313" key="2">
    <source>
        <dbReference type="Proteomes" id="UP001230220"/>
    </source>
</evidence>
<evidence type="ECO:0000313" key="1">
    <source>
        <dbReference type="EMBL" id="MDQ0362068.1"/>
    </source>
</evidence>
<comment type="caution">
    <text evidence="1">The sequence shown here is derived from an EMBL/GenBank/DDBJ whole genome shotgun (WGS) entry which is preliminary data.</text>
</comment>
<reference evidence="1 2" key="1">
    <citation type="submission" date="2023-07" db="EMBL/GenBank/DDBJ databases">
        <title>Genomic Encyclopedia of Type Strains, Phase IV (KMG-IV): sequencing the most valuable type-strain genomes for metagenomic binning, comparative biology and taxonomic classification.</title>
        <authorList>
            <person name="Goeker M."/>
        </authorList>
    </citation>
    <scope>NUCLEOTIDE SEQUENCE [LARGE SCALE GENOMIC DNA]</scope>
    <source>
        <strain evidence="1 2">DSM 16784</strain>
    </source>
</reference>
<gene>
    <name evidence="1" type="ORF">J2S15_002821</name>
</gene>
<proteinExistence type="predicted"/>
<dbReference type="Proteomes" id="UP001230220">
    <property type="component" value="Unassembled WGS sequence"/>
</dbReference>
<organism evidence="1 2">
    <name type="scientific">Breznakia pachnodae</name>
    <dbReference type="NCBI Taxonomy" id="265178"/>
    <lineage>
        <taxon>Bacteria</taxon>
        <taxon>Bacillati</taxon>
        <taxon>Bacillota</taxon>
        <taxon>Erysipelotrichia</taxon>
        <taxon>Erysipelotrichales</taxon>
        <taxon>Erysipelotrichaceae</taxon>
        <taxon>Breznakia</taxon>
    </lineage>
</organism>
<sequence>MKKLLIMFIVIFLTACNIQPKNSTSVYETLTDDDWDIYLGTMTDQPYGYKFLGIEKETDDETIYIHIFYDIEIESDNIMIESYTITTSYRSNSNSSQFRNTESHVYEALSTDTINQSFYYVSDTTNSISCNYIQSKTDGNRYSNDCDEDIKEKYLSDYINNPNSKISNILEYLDISSDEFEVWFREYIIEYESDQNK</sequence>
<dbReference type="PROSITE" id="PS51257">
    <property type="entry name" value="PROKAR_LIPOPROTEIN"/>
    <property type="match status" value="1"/>
</dbReference>